<proteinExistence type="inferred from homology"/>
<gene>
    <name evidence="5" type="ORF">HMPREF9336_00999</name>
</gene>
<dbReference type="HOGENOM" id="CLU_037612_1_0_11"/>
<dbReference type="Gene3D" id="3.40.50.300">
    <property type="entry name" value="P-loop containing nucleotide triphosphate hydrolases"/>
    <property type="match status" value="1"/>
</dbReference>
<dbReference type="CDD" id="cd02042">
    <property type="entry name" value="ParAB_family"/>
    <property type="match status" value="1"/>
</dbReference>
<sequence>MTTQQPPLVDLPAEGDEPELGPTGRPRRPLPEPKRLKTHGPAKIIAVCNQKGGVGKTTSTINLGAALAKYGRRTLLVDLDPQGALSAGLGVAHHDLENTVHNLLVGPKAGIDDVLMRTRLDGLDLLPSNIDLSAAEIQLVNEVGREQALGRALRGVEADYDYILIDCQPSLGLLTLNALACAEGVLIPMECEFFSLRGLALLQDTVEKVHDRLNPKLAITGIVMTMFDARTLHAREVMTRVVEVFADTVFDTVISRTVRFPETSVAGEPIITWAPESAGAKAYLNLAKEFIARTEA</sequence>
<dbReference type="InterPro" id="IPR027417">
    <property type="entry name" value="P-loop_NTPase"/>
</dbReference>
<evidence type="ECO:0000313" key="6">
    <source>
        <dbReference type="Proteomes" id="UP000004816"/>
    </source>
</evidence>
<feature type="region of interest" description="Disordered" evidence="3">
    <location>
        <begin position="1"/>
        <end position="38"/>
    </location>
</feature>
<dbReference type="eggNOG" id="COG1192">
    <property type="taxonomic scope" value="Bacteria"/>
</dbReference>
<keyword evidence="6" id="KW-1185">Reference proteome</keyword>
<comment type="similarity">
    <text evidence="1">Belongs to the ParA family.</text>
</comment>
<evidence type="ECO:0000256" key="1">
    <source>
        <dbReference type="ARBA" id="ARBA00006976"/>
    </source>
</evidence>
<dbReference type="InterPro" id="IPR025669">
    <property type="entry name" value="AAA_dom"/>
</dbReference>
<dbReference type="RefSeq" id="WP_007468423.1">
    <property type="nucleotide sequence ID" value="NZ_KI391954.1"/>
</dbReference>
<evidence type="ECO:0000256" key="2">
    <source>
        <dbReference type="ARBA" id="ARBA00059092"/>
    </source>
</evidence>
<reference evidence="5 6" key="1">
    <citation type="journal article" date="2011" name="Stand. Genomic Sci.">
        <title>High quality draft genome sequence of Segniliparus rugosus CDC 945(T)= (ATCC BAA-974(T)).</title>
        <authorList>
            <person name="Earl A.M."/>
            <person name="Desjardins C.A."/>
            <person name="Fitzgerald M.G."/>
            <person name="Arachchi H.M."/>
            <person name="Zeng Q."/>
            <person name="Mehta T."/>
            <person name="Griggs A."/>
            <person name="Birren B.W."/>
            <person name="Toney N.C."/>
            <person name="Carr J."/>
            <person name="Posey J."/>
            <person name="Butler W.R."/>
        </authorList>
    </citation>
    <scope>NUCLEOTIDE SEQUENCE [LARGE SCALE GENOMIC DNA]</scope>
    <source>
        <strain evidence="6">ATCC BAA-974 / DSM 45345 / CCUG 50838 / CIP 108380 / JCM 13579 / CDC 945</strain>
    </source>
</reference>
<dbReference type="FunFam" id="3.40.50.300:FF:000285">
    <property type="entry name" value="Sporulation initiation inhibitor Soj"/>
    <property type="match status" value="1"/>
</dbReference>
<comment type="caution">
    <text evidence="5">The sequence shown here is derived from an EMBL/GenBank/DDBJ whole genome shotgun (WGS) entry which is preliminary data.</text>
</comment>
<evidence type="ECO:0000256" key="3">
    <source>
        <dbReference type="SAM" id="MobiDB-lite"/>
    </source>
</evidence>
<dbReference type="STRING" id="679197.HMPREF9336_00999"/>
<accession>E5XNH0</accession>
<feature type="domain" description="AAA" evidence="4">
    <location>
        <begin position="42"/>
        <end position="219"/>
    </location>
</feature>
<comment type="function">
    <text evidence="2">May play a role in septum formation.</text>
</comment>
<dbReference type="AlphaFoldDB" id="E5XNH0"/>
<dbReference type="EMBL" id="ACZI02000003">
    <property type="protein sequence ID" value="EFV14082.1"/>
    <property type="molecule type" value="Genomic_DNA"/>
</dbReference>
<dbReference type="SUPFAM" id="SSF52540">
    <property type="entry name" value="P-loop containing nucleoside triphosphate hydrolases"/>
    <property type="match status" value="1"/>
</dbReference>
<dbReference type="PANTHER" id="PTHR13696">
    <property type="entry name" value="P-LOOP CONTAINING NUCLEOSIDE TRIPHOSPHATE HYDROLASE"/>
    <property type="match status" value="1"/>
</dbReference>
<dbReference type="Pfam" id="PF13614">
    <property type="entry name" value="AAA_31"/>
    <property type="match status" value="1"/>
</dbReference>
<organism evidence="5 6">
    <name type="scientific">Segniliparus rugosus (strain ATCC BAA-974 / DSM 45345 / CCUG 50838 / CIP 108380 / JCM 13579 / CDC 945)</name>
    <dbReference type="NCBI Taxonomy" id="679197"/>
    <lineage>
        <taxon>Bacteria</taxon>
        <taxon>Bacillati</taxon>
        <taxon>Actinomycetota</taxon>
        <taxon>Actinomycetes</taxon>
        <taxon>Mycobacteriales</taxon>
        <taxon>Segniliparaceae</taxon>
        <taxon>Segniliparus</taxon>
    </lineage>
</organism>
<dbReference type="Proteomes" id="UP000004816">
    <property type="component" value="Unassembled WGS sequence"/>
</dbReference>
<protein>
    <recommendedName>
        <fullName evidence="4">AAA domain-containing protein</fullName>
    </recommendedName>
</protein>
<evidence type="ECO:0000313" key="5">
    <source>
        <dbReference type="EMBL" id="EFV14082.1"/>
    </source>
</evidence>
<name>E5XNH0_SEGRC</name>
<dbReference type="InterPro" id="IPR050678">
    <property type="entry name" value="DNA_Partitioning_ATPase"/>
</dbReference>
<dbReference type="PANTHER" id="PTHR13696:SF99">
    <property type="entry name" value="COBYRINIC ACID AC-DIAMIDE SYNTHASE"/>
    <property type="match status" value="1"/>
</dbReference>
<evidence type="ECO:0000259" key="4">
    <source>
        <dbReference type="Pfam" id="PF13614"/>
    </source>
</evidence>